<dbReference type="InterPro" id="IPR009057">
    <property type="entry name" value="Homeodomain-like_sf"/>
</dbReference>
<evidence type="ECO:0000259" key="10">
    <source>
        <dbReference type="PROSITE" id="PS50090"/>
    </source>
</evidence>
<reference evidence="14" key="1">
    <citation type="submission" date="2016-03" db="EMBL/GenBank/DDBJ databases">
        <authorList>
            <person name="Devillers H."/>
        </authorList>
    </citation>
    <scope>NUCLEOTIDE SEQUENCE [LARGE SCALE GENOMIC DNA]</scope>
</reference>
<dbReference type="InterPro" id="IPR021661">
    <property type="entry name" value="Rap1_C"/>
</dbReference>
<keyword evidence="2 8" id="KW-0158">Chromosome</keyword>
<dbReference type="PROSITE" id="PS50172">
    <property type="entry name" value="BRCT"/>
    <property type="match status" value="1"/>
</dbReference>
<dbReference type="SUPFAM" id="SSF52113">
    <property type="entry name" value="BRCT domain"/>
    <property type="match status" value="1"/>
</dbReference>
<dbReference type="PROSITE" id="PS50090">
    <property type="entry name" value="MYB_LIKE"/>
    <property type="match status" value="1"/>
</dbReference>
<sequence length="751" mass="83671">MSQDDFETPAVNTYVDALEEPIAGPNDEQVLGEDGVANTNKAPAGEAQSDTGAPDSSEKPTEGIFRGLKFYVAHNENREELLSLIRENGGEVLSALPSGGSAHEFVVSPYNTTNLATVTPAYIKSCCTNNVLMKLQNYLVPFDEFRAVIDTQLQNDNGDKTEDTVAADPAKDMAIDVNIPEVASNAVPTGGSQADPANATSGTPGTTGVAPTTAPVADTEKTLKQEPHGETKSEPSATESTHVVSEVHPPVTVAADSNAPADPAYENARPTVPKSRLPSHNKSSFTEEEDEFILDVVRKNPTRRTTHTLFDEISHYVPDHTGNSIRHRYRVYLAKRLKYVYEVDASGKLVRDENGNLIKTNVLPKSLKNKFTAEEDYSLATDVKKQFYRDLYQLDPDTGKSLITDDDAPNEAARRALMMDPNNIPGSEPSFQQYRVGERRGPVPREFFKTYAEKNPNHTENAWRDRFRKFLLSYGIDNYVAYYEREMDQGRSPEAMKNMTNRPKRPGVPTPGNYNSYAKRARSLSHQQQQQAAAAAAAVAVQGNDPNTGVQYSIPEGDLLDEETLNFISGLRRDLSRIESNNNMAFEYPQDIAESIRNDFTNEESQFDNFDPDDIPFPPQLASTELFMPHFFQFNSTRQFLDKVNEVISRDYEPSQAEKLVQDLCDEAGVRKTFSTGILTALSGDLMVFPRYFLCMFKYNANPPLNIPGIWTREDDELLRSGNEEDVKALTRKHGVGRIEMRKRFIASDLV</sequence>
<keyword evidence="3 8" id="KW-0779">Telomere</keyword>
<dbReference type="PROSITE" id="PS51294">
    <property type="entry name" value="HTH_MYB"/>
    <property type="match status" value="1"/>
</dbReference>
<evidence type="ECO:0000256" key="4">
    <source>
        <dbReference type="ARBA" id="ARBA00023015"/>
    </source>
</evidence>
<dbReference type="Gene3D" id="1.10.10.2170">
    <property type="match status" value="1"/>
</dbReference>
<dbReference type="InterPro" id="IPR015280">
    <property type="entry name" value="Rap1_DNA-bd"/>
</dbReference>
<evidence type="ECO:0000259" key="11">
    <source>
        <dbReference type="PROSITE" id="PS50172"/>
    </source>
</evidence>
<dbReference type="EMBL" id="LT598467">
    <property type="protein sequence ID" value="SCU98412.1"/>
    <property type="molecule type" value="Genomic_DNA"/>
</dbReference>
<feature type="domain" description="Myb-like" evidence="10">
    <location>
        <begin position="277"/>
        <end position="333"/>
    </location>
</feature>
<keyword evidence="6" id="KW-0804">Transcription</keyword>
<comment type="similarity">
    <text evidence="1 8">Belongs to the RAP1 family.</text>
</comment>
<comment type="function">
    <text evidence="8">Involved in the regulation of telomere length, clustering and has a specific role in telomere position effect (TPE).</text>
</comment>
<keyword evidence="4" id="KW-0805">Transcription regulation</keyword>
<evidence type="ECO:0000256" key="5">
    <source>
        <dbReference type="ARBA" id="ARBA00023159"/>
    </source>
</evidence>
<dbReference type="Pfam" id="PF09197">
    <property type="entry name" value="Rap1-DNA-bind"/>
    <property type="match status" value="1"/>
</dbReference>
<keyword evidence="14" id="KW-1185">Reference proteome</keyword>
<feature type="domain" description="HTH myb-type" evidence="12">
    <location>
        <begin position="277"/>
        <end position="337"/>
    </location>
</feature>
<evidence type="ECO:0000259" key="12">
    <source>
        <dbReference type="PROSITE" id="PS51294"/>
    </source>
</evidence>
<dbReference type="OrthoDB" id="435460at2759"/>
<feature type="compositionally biased region" description="Basic and acidic residues" evidence="9">
    <location>
        <begin position="218"/>
        <end position="233"/>
    </location>
</feature>
<dbReference type="InterPro" id="IPR001005">
    <property type="entry name" value="SANT/Myb"/>
</dbReference>
<keyword evidence="5" id="KW-0010">Activator</keyword>
<dbReference type="PANTHER" id="PTHR16466:SF6">
    <property type="entry name" value="TELOMERIC REPEAT-BINDING FACTOR 2-INTERACTING PROTEIN 1"/>
    <property type="match status" value="1"/>
</dbReference>
<feature type="region of interest" description="Disordered" evidence="9">
    <location>
        <begin position="1"/>
        <end position="61"/>
    </location>
</feature>
<feature type="domain" description="BRCT" evidence="11">
    <location>
        <begin position="60"/>
        <end position="140"/>
    </location>
</feature>
<dbReference type="SUPFAM" id="SSF46689">
    <property type="entry name" value="Homeodomain-like"/>
    <property type="match status" value="2"/>
</dbReference>
<dbReference type="Gene3D" id="1.20.120.1480">
    <property type="match status" value="1"/>
</dbReference>
<proteinExistence type="inferred from homology"/>
<dbReference type="GO" id="GO:0070187">
    <property type="term" value="C:shelterin complex"/>
    <property type="evidence" value="ECO:0007669"/>
    <property type="project" value="TreeGrafter"/>
</dbReference>
<comment type="subcellular location">
    <subcellularLocation>
        <location evidence="8">Nucleus</location>
    </subcellularLocation>
    <subcellularLocation>
        <location evidence="8">Chromosome</location>
        <location evidence="8">Telomere</location>
    </subcellularLocation>
</comment>
<evidence type="ECO:0000256" key="8">
    <source>
        <dbReference type="RuleBase" id="RU367107"/>
    </source>
</evidence>
<dbReference type="GO" id="GO:0031848">
    <property type="term" value="P:protection from non-homologous end joining at telomere"/>
    <property type="evidence" value="ECO:0007669"/>
    <property type="project" value="TreeGrafter"/>
</dbReference>
<evidence type="ECO:0000256" key="6">
    <source>
        <dbReference type="ARBA" id="ARBA00023163"/>
    </source>
</evidence>
<dbReference type="Pfam" id="PF00249">
    <property type="entry name" value="Myb_DNA-binding"/>
    <property type="match status" value="1"/>
</dbReference>
<name>A0A1G4K3V5_9SACH</name>
<organism evidence="13 14">
    <name type="scientific">Lachancea mirantina</name>
    <dbReference type="NCBI Taxonomy" id="1230905"/>
    <lineage>
        <taxon>Eukaryota</taxon>
        <taxon>Fungi</taxon>
        <taxon>Dikarya</taxon>
        <taxon>Ascomycota</taxon>
        <taxon>Saccharomycotina</taxon>
        <taxon>Saccharomycetes</taxon>
        <taxon>Saccharomycetales</taxon>
        <taxon>Saccharomycetaceae</taxon>
        <taxon>Lachancea</taxon>
    </lineage>
</organism>
<dbReference type="Pfam" id="PF16589">
    <property type="entry name" value="BRCT_2"/>
    <property type="match status" value="1"/>
</dbReference>
<keyword evidence="7 8" id="KW-0539">Nucleus</keyword>
<protein>
    <recommendedName>
        <fullName evidence="8">DNA-binding protein RAP1</fullName>
    </recommendedName>
</protein>
<evidence type="ECO:0000313" key="14">
    <source>
        <dbReference type="Proteomes" id="UP000191024"/>
    </source>
</evidence>
<dbReference type="STRING" id="1230905.A0A1G4K3V5"/>
<dbReference type="Pfam" id="PF11626">
    <property type="entry name" value="Rap1_C"/>
    <property type="match status" value="1"/>
</dbReference>
<evidence type="ECO:0000256" key="2">
    <source>
        <dbReference type="ARBA" id="ARBA00022454"/>
    </source>
</evidence>
<dbReference type="PANTHER" id="PTHR16466">
    <property type="entry name" value="TELOMERE REPEAT-BINDING FACTOR 2-INTERACTING PROTEIN 1"/>
    <property type="match status" value="1"/>
</dbReference>
<dbReference type="InterPro" id="IPR017930">
    <property type="entry name" value="Myb_dom"/>
</dbReference>
<accession>A0A1G4K3V5</accession>
<evidence type="ECO:0000256" key="9">
    <source>
        <dbReference type="SAM" id="MobiDB-lite"/>
    </source>
</evidence>
<dbReference type="InterPro" id="IPR038104">
    <property type="entry name" value="Rap1_C_sf"/>
</dbReference>
<evidence type="ECO:0000256" key="1">
    <source>
        <dbReference type="ARBA" id="ARBA00010467"/>
    </source>
</evidence>
<dbReference type="Proteomes" id="UP000191024">
    <property type="component" value="Chromosome F"/>
</dbReference>
<dbReference type="AlphaFoldDB" id="A0A1G4K3V5"/>
<dbReference type="CDD" id="cd11655">
    <property type="entry name" value="rap1_myb-like"/>
    <property type="match status" value="2"/>
</dbReference>
<comment type="subunit">
    <text evidence="8">Homodimer.</text>
</comment>
<dbReference type="GO" id="GO:0010833">
    <property type="term" value="P:telomere maintenance via telomere lengthening"/>
    <property type="evidence" value="ECO:0007669"/>
    <property type="project" value="UniProtKB-UniRule"/>
</dbReference>
<dbReference type="InterPro" id="IPR039595">
    <property type="entry name" value="TE2IP/Rap1"/>
</dbReference>
<dbReference type="CDD" id="cd11653">
    <property type="entry name" value="rap1_RCT"/>
    <property type="match status" value="1"/>
</dbReference>
<dbReference type="SMART" id="SM00292">
    <property type="entry name" value="BRCT"/>
    <property type="match status" value="1"/>
</dbReference>
<dbReference type="Gene3D" id="1.10.10.60">
    <property type="entry name" value="Homeodomain-like"/>
    <property type="match status" value="2"/>
</dbReference>
<dbReference type="Gene3D" id="3.40.50.10190">
    <property type="entry name" value="BRCT domain"/>
    <property type="match status" value="1"/>
</dbReference>
<feature type="compositionally biased region" description="Polar residues" evidence="9">
    <location>
        <begin position="234"/>
        <end position="243"/>
    </location>
</feature>
<evidence type="ECO:0000256" key="3">
    <source>
        <dbReference type="ARBA" id="ARBA00022895"/>
    </source>
</evidence>
<dbReference type="SMART" id="SM00717">
    <property type="entry name" value="SANT"/>
    <property type="match status" value="1"/>
</dbReference>
<dbReference type="InterPro" id="IPR001357">
    <property type="entry name" value="BRCT_dom"/>
</dbReference>
<evidence type="ECO:0000313" key="13">
    <source>
        <dbReference type="EMBL" id="SCU98412.1"/>
    </source>
</evidence>
<feature type="region of interest" description="Disordered" evidence="9">
    <location>
        <begin position="184"/>
        <end position="288"/>
    </location>
</feature>
<gene>
    <name evidence="13" type="ORF">LAMI_0F14510G</name>
</gene>
<dbReference type="GO" id="GO:0042162">
    <property type="term" value="F:telomeric DNA binding"/>
    <property type="evidence" value="ECO:0007669"/>
    <property type="project" value="TreeGrafter"/>
</dbReference>
<evidence type="ECO:0000256" key="7">
    <source>
        <dbReference type="ARBA" id="ARBA00023242"/>
    </source>
</evidence>
<feature type="compositionally biased region" description="Low complexity" evidence="9">
    <location>
        <begin position="202"/>
        <end position="217"/>
    </location>
</feature>
<dbReference type="InterPro" id="IPR036420">
    <property type="entry name" value="BRCT_dom_sf"/>
</dbReference>